<dbReference type="InterPro" id="IPR036465">
    <property type="entry name" value="vWFA_dom_sf"/>
</dbReference>
<dbReference type="RefSeq" id="WP_184305362.1">
    <property type="nucleotide sequence ID" value="NZ_JACHXU010000008.1"/>
</dbReference>
<keyword evidence="2" id="KW-0812">Transmembrane</keyword>
<feature type="region of interest" description="Disordered" evidence="1">
    <location>
        <begin position="182"/>
        <end position="239"/>
    </location>
</feature>
<keyword evidence="4" id="KW-1185">Reference proteome</keyword>
<feature type="region of interest" description="Disordered" evidence="1">
    <location>
        <begin position="1"/>
        <end position="24"/>
    </location>
</feature>
<keyword evidence="2" id="KW-0472">Membrane</keyword>
<dbReference type="Proteomes" id="UP000536179">
    <property type="component" value="Unassembled WGS sequence"/>
</dbReference>
<feature type="compositionally biased region" description="Acidic residues" evidence="1">
    <location>
        <begin position="206"/>
        <end position="222"/>
    </location>
</feature>
<evidence type="ECO:0000313" key="4">
    <source>
        <dbReference type="Proteomes" id="UP000536179"/>
    </source>
</evidence>
<proteinExistence type="predicted"/>
<evidence type="ECO:0000256" key="1">
    <source>
        <dbReference type="SAM" id="MobiDB-lite"/>
    </source>
</evidence>
<dbReference type="SUPFAM" id="SSF53300">
    <property type="entry name" value="vWA-like"/>
    <property type="match status" value="1"/>
</dbReference>
<evidence type="ECO:0008006" key="5">
    <source>
        <dbReference type="Google" id="ProtNLM"/>
    </source>
</evidence>
<organism evidence="3 4">
    <name type="scientific">Aporhodopirellula rubra</name>
    <dbReference type="NCBI Taxonomy" id="980271"/>
    <lineage>
        <taxon>Bacteria</taxon>
        <taxon>Pseudomonadati</taxon>
        <taxon>Planctomycetota</taxon>
        <taxon>Planctomycetia</taxon>
        <taxon>Pirellulales</taxon>
        <taxon>Pirellulaceae</taxon>
        <taxon>Aporhodopirellula</taxon>
    </lineage>
</organism>
<feature type="compositionally biased region" description="Polar residues" evidence="1">
    <location>
        <begin position="92"/>
        <end position="101"/>
    </location>
</feature>
<protein>
    <recommendedName>
        <fullName evidence="5">VWFA domain-containing protein</fullName>
    </recommendedName>
</protein>
<dbReference type="Gene3D" id="3.40.50.410">
    <property type="entry name" value="von Willebrand factor, type A domain"/>
    <property type="match status" value="1"/>
</dbReference>
<feature type="compositionally biased region" description="Polar residues" evidence="1">
    <location>
        <begin position="12"/>
        <end position="24"/>
    </location>
</feature>
<comment type="caution">
    <text evidence="3">The sequence shown here is derived from an EMBL/GenBank/DDBJ whole genome shotgun (WGS) entry which is preliminary data.</text>
</comment>
<feature type="transmembrane region" description="Helical" evidence="2">
    <location>
        <begin position="260"/>
        <end position="281"/>
    </location>
</feature>
<keyword evidence="2" id="KW-1133">Transmembrane helix</keyword>
<dbReference type="EMBL" id="JACHXU010000008">
    <property type="protein sequence ID" value="MBB3206962.1"/>
    <property type="molecule type" value="Genomic_DNA"/>
</dbReference>
<feature type="region of interest" description="Disordered" evidence="1">
    <location>
        <begin position="91"/>
        <end position="164"/>
    </location>
</feature>
<evidence type="ECO:0000313" key="3">
    <source>
        <dbReference type="EMBL" id="MBB3206962.1"/>
    </source>
</evidence>
<accession>A0A7W5H506</accession>
<sequence>MNAPEPYRPSDSEVTASNLANTSADQQRAIVLHELLRVRRQAEAARLEAKASRLDASAEQLQSLLNRIDAGESIPAGKLVEFGIDDDAILGNASTGGQHNDSSPLSPPAIPAPESTDNSPTRFNSWDAVRDAQQKTASTLRFDTTHRTVKRPRMFAQTDIEENDTTPDAIAADEHHDPAITAETGQPVTAPDRTSKQSAAPTDNTDPTDIDSDDPVAEELDTEPSQRDFPFSETIGQPLPLTEVLLDDQEDAPPRRRQSVAFIVSAAVHAIILICLAGFTLTSVMPKDQVALSASVSEVSEQAMETFQIETVQPAEDPSETTPDETQYDLDPMGEMAVVEVTPGVTSVSTSPPLSTRAFRQPTSASTASLKSLKSDSKSKMQFCGVEGGGNHFAYLVDSSGSMGDAFISARRALIESIGMLNQEQRFYVIFFDAKCDYMRITRADQNEARSVYATAENKQRLKSWAMRVEMDRGKAPYEPLTYALQKLKPDVIFLLSDGEFPQGIEDLLQEENRVTNLFGETNPVSIIHTISYYSREGESRMRRIAENNFGQYRHVPKP</sequence>
<gene>
    <name evidence="3" type="ORF">FHS27_002776</name>
</gene>
<dbReference type="AlphaFoldDB" id="A0A7W5H506"/>
<evidence type="ECO:0000256" key="2">
    <source>
        <dbReference type="SAM" id="Phobius"/>
    </source>
</evidence>
<reference evidence="3 4" key="1">
    <citation type="submission" date="2020-08" db="EMBL/GenBank/DDBJ databases">
        <title>Genomic Encyclopedia of Type Strains, Phase III (KMG-III): the genomes of soil and plant-associated and newly described type strains.</title>
        <authorList>
            <person name="Whitman W."/>
        </authorList>
    </citation>
    <scope>NUCLEOTIDE SEQUENCE [LARGE SCALE GENOMIC DNA]</scope>
    <source>
        <strain evidence="3 4">CECT 8075</strain>
    </source>
</reference>
<name>A0A7W5H506_9BACT</name>